<organism evidence="1 2">
    <name type="scientific">Actinokineospora bangkokensis</name>
    <dbReference type="NCBI Taxonomy" id="1193682"/>
    <lineage>
        <taxon>Bacteria</taxon>
        <taxon>Bacillati</taxon>
        <taxon>Actinomycetota</taxon>
        <taxon>Actinomycetes</taxon>
        <taxon>Pseudonocardiales</taxon>
        <taxon>Pseudonocardiaceae</taxon>
        <taxon>Actinokineospora</taxon>
    </lineage>
</organism>
<accession>A0A1Q9LJA4</accession>
<dbReference type="Gene3D" id="3.40.720.10">
    <property type="entry name" value="Alkaline Phosphatase, subunit A"/>
    <property type="match status" value="1"/>
</dbReference>
<dbReference type="EMBL" id="MKQR01000017">
    <property type="protein sequence ID" value="OLR92132.1"/>
    <property type="molecule type" value="Genomic_DNA"/>
</dbReference>
<protein>
    <submittedName>
        <fullName evidence="1">Alkaline phosphatase family protein</fullName>
    </submittedName>
</protein>
<dbReference type="InterPro" id="IPR002591">
    <property type="entry name" value="Phosphodiest/P_Trfase"/>
</dbReference>
<keyword evidence="2" id="KW-1185">Reference proteome</keyword>
<dbReference type="Proteomes" id="UP000186040">
    <property type="component" value="Unassembled WGS sequence"/>
</dbReference>
<dbReference type="RefSeq" id="WP_075976020.1">
    <property type="nucleotide sequence ID" value="NZ_MKQR01000017.1"/>
</dbReference>
<evidence type="ECO:0000313" key="1">
    <source>
        <dbReference type="EMBL" id="OLR92132.1"/>
    </source>
</evidence>
<name>A0A1Q9LJA4_9PSEU</name>
<dbReference type="InterPro" id="IPR017850">
    <property type="entry name" value="Alkaline_phosphatase_core_sf"/>
</dbReference>
<comment type="caution">
    <text evidence="1">The sequence shown here is derived from an EMBL/GenBank/DDBJ whole genome shotgun (WGS) entry which is preliminary data.</text>
</comment>
<reference evidence="1 2" key="1">
    <citation type="submission" date="2016-10" db="EMBL/GenBank/DDBJ databases">
        <title>The Draft Genome Sequence of Actinokineospora bangkokensis 44EHWT reveals the biosynthetic pathway of antifungal compounds Thailandins with unusual extender unit butylmalonyl-CoA.</title>
        <authorList>
            <person name="Greule A."/>
            <person name="Intra B."/>
            <person name="Flemming S."/>
            <person name="Rommel M.G."/>
            <person name="Panbangred W."/>
            <person name="Bechthold A."/>
        </authorList>
    </citation>
    <scope>NUCLEOTIDE SEQUENCE [LARGE SCALE GENOMIC DNA]</scope>
    <source>
        <strain evidence="1 2">44EHW</strain>
    </source>
</reference>
<dbReference type="PANTHER" id="PTHR10151">
    <property type="entry name" value="ECTONUCLEOTIDE PYROPHOSPHATASE/PHOSPHODIESTERASE"/>
    <property type="match status" value="1"/>
</dbReference>
<dbReference type="GO" id="GO:0016787">
    <property type="term" value="F:hydrolase activity"/>
    <property type="evidence" value="ECO:0007669"/>
    <property type="project" value="UniProtKB-ARBA"/>
</dbReference>
<evidence type="ECO:0000313" key="2">
    <source>
        <dbReference type="Proteomes" id="UP000186040"/>
    </source>
</evidence>
<dbReference type="SUPFAM" id="SSF53649">
    <property type="entry name" value="Alkaline phosphatase-like"/>
    <property type="match status" value="1"/>
</dbReference>
<dbReference type="OrthoDB" id="9779267at2"/>
<dbReference type="AlphaFoldDB" id="A0A1Q9LJA4"/>
<dbReference type="Pfam" id="PF01663">
    <property type="entry name" value="Phosphodiest"/>
    <property type="match status" value="1"/>
</dbReference>
<gene>
    <name evidence="1" type="ORF">BJP25_22590</name>
</gene>
<proteinExistence type="predicted"/>
<dbReference type="PANTHER" id="PTHR10151:SF120">
    <property type="entry name" value="BIS(5'-ADENOSYL)-TRIPHOSPHATASE"/>
    <property type="match status" value="1"/>
</dbReference>
<dbReference type="STRING" id="1193682.BJP25_22590"/>
<sequence length="376" mass="38748">MDPLVPAHGSAALADVTPSLLAGLGVPDQRDTLGLAAGDRVCLLLVDGLGWELLRAHADAAPFLSSLADRSITAGFPATTATSLTSLGTGLPSGEHGVVGLSFTTHGEVLDVLRWQRYGTTEDLRERLPPEQVQQAPTAFERATAAGVSVRVVQPAAHAGSGLTRAAFRGGQVDGVFALGDTVHTALAALAGPAPVFVYAYHADLDALGHLHGPGSGPWLRQLAFVDALAAAIADGLPRGAALVVTADHGMVTADDRVDLDVATALRDGVEVITGEPRVRHVHVRAGAAEDVRAAWEGELGGRAWVRSRAEAVAAGWFGPRVADHVLPRVGDLVVAARGGLVLTRGSTEPVLSALLGQHGSLTPAEQLVPLLVHRG</sequence>